<dbReference type="OrthoDB" id="7475055at2"/>
<dbReference type="RefSeq" id="WP_142836016.1">
    <property type="nucleotide sequence ID" value="NZ_VFSV01000051.1"/>
</dbReference>
<dbReference type="Pfam" id="PF14350">
    <property type="entry name" value="Beta_protein"/>
    <property type="match status" value="1"/>
</dbReference>
<name>A0A547PM77_9RHOB</name>
<keyword evidence="2" id="KW-1185">Reference proteome</keyword>
<sequence>MPIEQTSYVPTLAIRPSEMRGLEYLPSATQSRMTPCVLLAPWSSARSIASAVERFERAYPHGVYFLDIDRDYTYSNPDAPAQLELAQLNNPANNFQAWCDFIAGFGRIMPCLQLRDQSETAIRDQITRYRDMGRNFALRIFRDREQLNLNEAVAALAAEGAADFVVIMEGGWSRDALQLPAWFSGIMNNALAPINAQVPYVASCTTMPKAFSQYVGRSEVAFANRLLVQQVQAFQNARRVIYGDWASTRPRDGRTGGGGIDIPPRIDYPGDDAWWIFRNPDVWSFQRAAAELVEDAAVWDGSTGQWGEQMIAETAVSEHLGIDTLQKNVSVRVNLHLHRQAFYGTDLPPMEDLEDDWED</sequence>
<evidence type="ECO:0000313" key="1">
    <source>
        <dbReference type="EMBL" id="TRD15237.1"/>
    </source>
</evidence>
<dbReference type="EMBL" id="VFSV01000051">
    <property type="protein sequence ID" value="TRD15237.1"/>
    <property type="molecule type" value="Genomic_DNA"/>
</dbReference>
<comment type="caution">
    <text evidence="1">The sequence shown here is derived from an EMBL/GenBank/DDBJ whole genome shotgun (WGS) entry which is preliminary data.</text>
</comment>
<accession>A0A547PM77</accession>
<evidence type="ECO:0000313" key="2">
    <source>
        <dbReference type="Proteomes" id="UP000318590"/>
    </source>
</evidence>
<proteinExistence type="predicted"/>
<dbReference type="Proteomes" id="UP000318590">
    <property type="component" value="Unassembled WGS sequence"/>
</dbReference>
<organism evidence="1 2">
    <name type="scientific">Palleronia caenipelagi</name>
    <dbReference type="NCBI Taxonomy" id="2489174"/>
    <lineage>
        <taxon>Bacteria</taxon>
        <taxon>Pseudomonadati</taxon>
        <taxon>Pseudomonadota</taxon>
        <taxon>Alphaproteobacteria</taxon>
        <taxon>Rhodobacterales</taxon>
        <taxon>Roseobacteraceae</taxon>
        <taxon>Palleronia</taxon>
    </lineage>
</organism>
<dbReference type="InterPro" id="IPR025683">
    <property type="entry name" value="Protein_beta"/>
</dbReference>
<dbReference type="AlphaFoldDB" id="A0A547PM77"/>
<reference evidence="1 2" key="1">
    <citation type="submission" date="2019-06" db="EMBL/GenBank/DDBJ databases">
        <title>Paenimaribius caenipelagi gen. nov., sp. nov., isolated from a tidal flat.</title>
        <authorList>
            <person name="Yoon J.-H."/>
        </authorList>
    </citation>
    <scope>NUCLEOTIDE SEQUENCE [LARGE SCALE GENOMIC DNA]</scope>
    <source>
        <strain evidence="1 2">JBTF-M29</strain>
    </source>
</reference>
<gene>
    <name evidence="1" type="ORF">FEV53_17385</name>
</gene>
<protein>
    <submittedName>
        <fullName evidence="1">Uncharacterized protein</fullName>
    </submittedName>
</protein>